<name>A0ABV3S859_9GAMM</name>
<dbReference type="NCBIfam" id="TIGR01829">
    <property type="entry name" value="AcAcCoA_reduct"/>
    <property type="match status" value="1"/>
</dbReference>
<dbReference type="NCBIfam" id="NF009466">
    <property type="entry name" value="PRK12826.1-2"/>
    <property type="match status" value="1"/>
</dbReference>
<keyword evidence="5" id="KW-1185">Reference proteome</keyword>
<dbReference type="EC" id="1.1.1.36" evidence="4"/>
<keyword evidence="2 4" id="KW-0560">Oxidoreductase</keyword>
<evidence type="ECO:0000313" key="4">
    <source>
        <dbReference type="EMBL" id="MEX0386324.1"/>
    </source>
</evidence>
<accession>A0ABV3S859</accession>
<protein>
    <submittedName>
        <fullName evidence="4">Acetoacetyl-CoA reductase</fullName>
        <ecNumber evidence="4">1.1.1.36</ecNumber>
    </submittedName>
</protein>
<dbReference type="EMBL" id="JBAKFJ010000001">
    <property type="protein sequence ID" value="MEX0386324.1"/>
    <property type="molecule type" value="Genomic_DNA"/>
</dbReference>
<dbReference type="Proteomes" id="UP001556653">
    <property type="component" value="Unassembled WGS sequence"/>
</dbReference>
<dbReference type="RefSeq" id="WP_367966800.1">
    <property type="nucleotide sequence ID" value="NZ_JBAKFI010000001.1"/>
</dbReference>
<evidence type="ECO:0000259" key="3">
    <source>
        <dbReference type="SMART" id="SM00822"/>
    </source>
</evidence>
<organism evidence="4 5">
    <name type="scientific">Spiribacter onubensis</name>
    <dbReference type="NCBI Taxonomy" id="3122420"/>
    <lineage>
        <taxon>Bacteria</taxon>
        <taxon>Pseudomonadati</taxon>
        <taxon>Pseudomonadota</taxon>
        <taxon>Gammaproteobacteria</taxon>
        <taxon>Chromatiales</taxon>
        <taxon>Ectothiorhodospiraceae</taxon>
        <taxon>Spiribacter</taxon>
    </lineage>
</organism>
<dbReference type="InterPro" id="IPR057326">
    <property type="entry name" value="KR_dom"/>
</dbReference>
<dbReference type="PRINTS" id="PR00081">
    <property type="entry name" value="GDHRDH"/>
</dbReference>
<gene>
    <name evidence="4" type="primary">phbB</name>
    <name evidence="4" type="ORF">V6X64_04840</name>
</gene>
<dbReference type="InterPro" id="IPR020904">
    <property type="entry name" value="Sc_DH/Rdtase_CS"/>
</dbReference>
<dbReference type="PROSITE" id="PS00061">
    <property type="entry name" value="ADH_SHORT"/>
    <property type="match status" value="1"/>
</dbReference>
<comment type="caution">
    <text evidence="4">The sequence shown here is derived from an EMBL/GenBank/DDBJ whole genome shotgun (WGS) entry which is preliminary data.</text>
</comment>
<dbReference type="CDD" id="cd05333">
    <property type="entry name" value="BKR_SDR_c"/>
    <property type="match status" value="1"/>
</dbReference>
<dbReference type="PRINTS" id="PR00080">
    <property type="entry name" value="SDRFAMILY"/>
</dbReference>
<dbReference type="PANTHER" id="PTHR42879">
    <property type="entry name" value="3-OXOACYL-(ACYL-CARRIER-PROTEIN) REDUCTASE"/>
    <property type="match status" value="1"/>
</dbReference>
<dbReference type="InterPro" id="IPR050259">
    <property type="entry name" value="SDR"/>
</dbReference>
<evidence type="ECO:0000313" key="5">
    <source>
        <dbReference type="Proteomes" id="UP001556653"/>
    </source>
</evidence>
<sequence>MTRTALVTGGTRGIGAAIARALSEAGHQVVVTYQGNDEAAAAFTRDTGIPASKWDVADFEACEAGVAGVEAEHGPVDVLVNNAGITRDGTLHKMSAEDWDAVIRTNLTSAFNMTRAVINGMRDRGFGRIIQISSINGQKGQMGQANYAAAKAGLVGFTKSVAQENARRGVTANVVAPGYIGTEMVAAVPENVLEKIIGQIPVNRLGEAEEIGQAVAYLASDAAAFVTGSTLSINGGQYMV</sequence>
<dbReference type="Pfam" id="PF13561">
    <property type="entry name" value="adh_short_C2"/>
    <property type="match status" value="1"/>
</dbReference>
<evidence type="ECO:0000256" key="2">
    <source>
        <dbReference type="ARBA" id="ARBA00023002"/>
    </source>
</evidence>
<dbReference type="InterPro" id="IPR011283">
    <property type="entry name" value="Acetoacetyl-CoA_reductase"/>
</dbReference>
<reference evidence="4 5" key="1">
    <citation type="submission" date="2024-02" db="EMBL/GenBank/DDBJ databases">
        <title>New especies of Spiribacter isolated from saline water.</title>
        <authorList>
            <person name="Leon M.J."/>
            <person name="De La Haba R."/>
            <person name="Sanchez-Porro C."/>
            <person name="Ventosa A."/>
        </authorList>
    </citation>
    <scope>NUCLEOTIDE SEQUENCE [LARGE SCALE GENOMIC DNA]</scope>
    <source>
        <strain evidence="5">ag22IC4-227</strain>
    </source>
</reference>
<dbReference type="SUPFAM" id="SSF51735">
    <property type="entry name" value="NAD(P)-binding Rossmann-fold domains"/>
    <property type="match status" value="1"/>
</dbReference>
<evidence type="ECO:0000256" key="1">
    <source>
        <dbReference type="ARBA" id="ARBA00006484"/>
    </source>
</evidence>
<dbReference type="SMART" id="SM00822">
    <property type="entry name" value="PKS_KR"/>
    <property type="match status" value="1"/>
</dbReference>
<dbReference type="GO" id="GO:0018454">
    <property type="term" value="F:acetoacetyl-CoA reductase activity"/>
    <property type="evidence" value="ECO:0007669"/>
    <property type="project" value="UniProtKB-EC"/>
</dbReference>
<proteinExistence type="inferred from homology"/>
<dbReference type="InterPro" id="IPR036291">
    <property type="entry name" value="NAD(P)-bd_dom_sf"/>
</dbReference>
<dbReference type="Gene3D" id="3.40.50.720">
    <property type="entry name" value="NAD(P)-binding Rossmann-like Domain"/>
    <property type="match status" value="1"/>
</dbReference>
<feature type="domain" description="Ketoreductase" evidence="3">
    <location>
        <begin position="3"/>
        <end position="183"/>
    </location>
</feature>
<dbReference type="InterPro" id="IPR002347">
    <property type="entry name" value="SDR_fam"/>
</dbReference>
<dbReference type="PANTHER" id="PTHR42879:SF2">
    <property type="entry name" value="3-OXOACYL-[ACYL-CARRIER-PROTEIN] REDUCTASE FABG"/>
    <property type="match status" value="1"/>
</dbReference>
<dbReference type="NCBIfam" id="NF009464">
    <property type="entry name" value="PRK12824.1"/>
    <property type="match status" value="1"/>
</dbReference>
<comment type="similarity">
    <text evidence="1">Belongs to the short-chain dehydrogenases/reductases (SDR) family.</text>
</comment>